<evidence type="ECO:0000313" key="16">
    <source>
        <dbReference type="Proteomes" id="UP000009080"/>
    </source>
</evidence>
<evidence type="ECO:0000256" key="1">
    <source>
        <dbReference type="ARBA" id="ARBA00022490"/>
    </source>
</evidence>
<dbReference type="PANTHER" id="PTHR43024:SF1">
    <property type="entry name" value="UDP-N-ACETYLMURAMOYL-TRIPEPTIDE--D-ALANYL-D-ALANINE LIGASE"/>
    <property type="match status" value="1"/>
</dbReference>
<dbReference type="InterPro" id="IPR000713">
    <property type="entry name" value="Mur_ligase_N"/>
</dbReference>
<comment type="pathway">
    <text evidence="10 11">Cell wall biogenesis; peptidoglycan biosynthesis.</text>
</comment>
<keyword evidence="6 10" id="KW-0133">Cell shape</keyword>
<evidence type="ECO:0000256" key="11">
    <source>
        <dbReference type="RuleBase" id="RU004136"/>
    </source>
</evidence>
<comment type="similarity">
    <text evidence="10">Belongs to the MurCDEF family. MurF subfamily.</text>
</comment>
<evidence type="ECO:0000256" key="9">
    <source>
        <dbReference type="ARBA" id="ARBA00023316"/>
    </source>
</evidence>
<comment type="function">
    <text evidence="10 11">Involved in cell wall formation. Catalyzes the final step in the synthesis of UDP-N-acetylmuramoyl-pentapeptide, the precursor of murein.</text>
</comment>
<dbReference type="SUPFAM" id="SSF53623">
    <property type="entry name" value="MurD-like peptide ligases, catalytic domain"/>
    <property type="match status" value="1"/>
</dbReference>
<accession>C5BP38</accession>
<dbReference type="GO" id="GO:0047480">
    <property type="term" value="F:UDP-N-acetylmuramoyl-tripeptide-D-alanyl-D-alanine ligase activity"/>
    <property type="evidence" value="ECO:0007669"/>
    <property type="project" value="UniProtKB-UniRule"/>
</dbReference>
<dbReference type="UniPathway" id="UPA00219"/>
<evidence type="ECO:0000256" key="5">
    <source>
        <dbReference type="ARBA" id="ARBA00022840"/>
    </source>
</evidence>
<dbReference type="PANTHER" id="PTHR43024">
    <property type="entry name" value="UDP-N-ACETYLMURAMOYL-TRIPEPTIDE--D-ALANYL-D-ALANINE LIGASE"/>
    <property type="match status" value="1"/>
</dbReference>
<feature type="domain" description="Mur ligase central" evidence="14">
    <location>
        <begin position="104"/>
        <end position="297"/>
    </location>
</feature>
<dbReference type="InterPro" id="IPR035911">
    <property type="entry name" value="MurE/MurF_N"/>
</dbReference>
<proteinExistence type="inferred from homology"/>
<reference evidence="15 16" key="1">
    <citation type="journal article" date="2009" name="PLoS ONE">
        <title>The complete genome of Teredinibacter turnerae T7901: an intracellular endosymbiont of marine wood-boring bivalves (shipworms).</title>
        <authorList>
            <person name="Yang J.C."/>
            <person name="Madupu R."/>
            <person name="Durkin A.S."/>
            <person name="Ekborg N.A."/>
            <person name="Pedamallu C.S."/>
            <person name="Hostetler J.B."/>
            <person name="Radune D."/>
            <person name="Toms B.S."/>
            <person name="Henrissat B."/>
            <person name="Coutinho P.M."/>
            <person name="Schwarz S."/>
            <person name="Field L."/>
            <person name="Trindade-Silva A.E."/>
            <person name="Soares C.A.G."/>
            <person name="Elshahawi S."/>
            <person name="Hanora A."/>
            <person name="Schmidt E.W."/>
            <person name="Haygood M.G."/>
            <person name="Posfai J."/>
            <person name="Benner J."/>
            <person name="Madinger C."/>
            <person name="Nove J."/>
            <person name="Anton B."/>
            <person name="Chaudhary K."/>
            <person name="Foster J."/>
            <person name="Holman A."/>
            <person name="Kumar S."/>
            <person name="Lessard P.A."/>
            <person name="Luyten Y.A."/>
            <person name="Slatko B."/>
            <person name="Wood N."/>
            <person name="Wu B."/>
            <person name="Teplitski M."/>
            <person name="Mougous J.D."/>
            <person name="Ward N."/>
            <person name="Eisen J.A."/>
            <person name="Badger J.H."/>
            <person name="Distel D.L."/>
        </authorList>
    </citation>
    <scope>NUCLEOTIDE SEQUENCE [LARGE SCALE GENOMIC DNA]</scope>
    <source>
        <strain evidence="16">ATCC 39867 / T7901</strain>
    </source>
</reference>
<dbReference type="AlphaFoldDB" id="C5BP38"/>
<keyword evidence="1 10" id="KW-0963">Cytoplasm</keyword>
<dbReference type="InterPro" id="IPR005863">
    <property type="entry name" value="UDP-N-AcMur_synth"/>
</dbReference>
<dbReference type="STRING" id="377629.TERTU_3053"/>
<dbReference type="Gene3D" id="3.40.1190.10">
    <property type="entry name" value="Mur-like, catalytic domain"/>
    <property type="match status" value="1"/>
</dbReference>
<evidence type="ECO:0000256" key="2">
    <source>
        <dbReference type="ARBA" id="ARBA00022598"/>
    </source>
</evidence>
<keyword evidence="8 10" id="KW-0131">Cell cycle</keyword>
<dbReference type="GO" id="GO:0071555">
    <property type="term" value="P:cell wall organization"/>
    <property type="evidence" value="ECO:0007669"/>
    <property type="project" value="UniProtKB-KW"/>
</dbReference>
<dbReference type="OrthoDB" id="9801978at2"/>
<dbReference type="NCBIfam" id="TIGR01143">
    <property type="entry name" value="murF"/>
    <property type="match status" value="1"/>
</dbReference>
<evidence type="ECO:0000256" key="7">
    <source>
        <dbReference type="ARBA" id="ARBA00022984"/>
    </source>
</evidence>
<feature type="domain" description="Mur ligase N-terminal catalytic" evidence="12">
    <location>
        <begin position="24"/>
        <end position="84"/>
    </location>
</feature>
<evidence type="ECO:0000256" key="8">
    <source>
        <dbReference type="ARBA" id="ARBA00023306"/>
    </source>
</evidence>
<dbReference type="EC" id="6.3.2.10" evidence="10 11"/>
<name>C5BP38_TERTT</name>
<dbReference type="KEGG" id="ttu:TERTU_3053"/>
<evidence type="ECO:0000256" key="3">
    <source>
        <dbReference type="ARBA" id="ARBA00022618"/>
    </source>
</evidence>
<dbReference type="EMBL" id="CP001614">
    <property type="protein sequence ID" value="ACR10967.1"/>
    <property type="molecule type" value="Genomic_DNA"/>
</dbReference>
<protein>
    <recommendedName>
        <fullName evidence="10 11">UDP-N-acetylmuramoyl-tripeptide--D-alanyl-D-alanine ligase</fullName>
        <ecNumber evidence="10 11">6.3.2.10</ecNumber>
    </recommendedName>
    <alternativeName>
        <fullName evidence="10">D-alanyl-D-alanine-adding enzyme</fullName>
    </alternativeName>
</protein>
<comment type="catalytic activity">
    <reaction evidence="10 11">
        <text>D-alanyl-D-alanine + UDP-N-acetyl-alpha-D-muramoyl-L-alanyl-gamma-D-glutamyl-meso-2,6-diaminopimelate + ATP = UDP-N-acetyl-alpha-D-muramoyl-L-alanyl-gamma-D-glutamyl-meso-2,6-diaminopimeloyl-D-alanyl-D-alanine + ADP + phosphate + H(+)</text>
        <dbReference type="Rhea" id="RHEA:28374"/>
        <dbReference type="ChEBI" id="CHEBI:15378"/>
        <dbReference type="ChEBI" id="CHEBI:30616"/>
        <dbReference type="ChEBI" id="CHEBI:43474"/>
        <dbReference type="ChEBI" id="CHEBI:57822"/>
        <dbReference type="ChEBI" id="CHEBI:61386"/>
        <dbReference type="ChEBI" id="CHEBI:83905"/>
        <dbReference type="ChEBI" id="CHEBI:456216"/>
        <dbReference type="EC" id="6.3.2.10"/>
    </reaction>
</comment>
<dbReference type="Proteomes" id="UP000009080">
    <property type="component" value="Chromosome"/>
</dbReference>
<dbReference type="InterPro" id="IPR036615">
    <property type="entry name" value="Mur_ligase_C_dom_sf"/>
</dbReference>
<dbReference type="eggNOG" id="COG0770">
    <property type="taxonomic scope" value="Bacteria"/>
</dbReference>
<evidence type="ECO:0000313" key="15">
    <source>
        <dbReference type="EMBL" id="ACR10967.1"/>
    </source>
</evidence>
<keyword evidence="4 10" id="KW-0547">Nucleotide-binding</keyword>
<dbReference type="GO" id="GO:0009252">
    <property type="term" value="P:peptidoglycan biosynthetic process"/>
    <property type="evidence" value="ECO:0007669"/>
    <property type="project" value="UniProtKB-UniRule"/>
</dbReference>
<feature type="domain" description="Mur ligase C-terminal" evidence="13">
    <location>
        <begin position="320"/>
        <end position="438"/>
    </location>
</feature>
<evidence type="ECO:0000259" key="13">
    <source>
        <dbReference type="Pfam" id="PF02875"/>
    </source>
</evidence>
<evidence type="ECO:0000259" key="12">
    <source>
        <dbReference type="Pfam" id="PF01225"/>
    </source>
</evidence>
<feature type="binding site" evidence="10">
    <location>
        <begin position="105"/>
        <end position="111"/>
    </location>
    <ligand>
        <name>ATP</name>
        <dbReference type="ChEBI" id="CHEBI:30616"/>
    </ligand>
</feature>
<dbReference type="HOGENOM" id="CLU_031507_4_0_6"/>
<gene>
    <name evidence="10" type="primary">murF</name>
    <name evidence="15" type="ordered locus">TERTU_3053</name>
</gene>
<keyword evidence="7 10" id="KW-0573">Peptidoglycan synthesis</keyword>
<dbReference type="GO" id="GO:0008766">
    <property type="term" value="F:UDP-N-acetylmuramoylalanyl-D-glutamyl-2,6-diaminopimelate-D-alanyl-D-alanine ligase activity"/>
    <property type="evidence" value="ECO:0007669"/>
    <property type="project" value="RHEA"/>
</dbReference>
<dbReference type="GO" id="GO:0008360">
    <property type="term" value="P:regulation of cell shape"/>
    <property type="evidence" value="ECO:0007669"/>
    <property type="project" value="UniProtKB-KW"/>
</dbReference>
<dbReference type="GO" id="GO:0005737">
    <property type="term" value="C:cytoplasm"/>
    <property type="evidence" value="ECO:0007669"/>
    <property type="project" value="UniProtKB-SubCell"/>
</dbReference>
<keyword evidence="2 10" id="KW-0436">Ligase</keyword>
<dbReference type="GO" id="GO:0005524">
    <property type="term" value="F:ATP binding"/>
    <property type="evidence" value="ECO:0007669"/>
    <property type="project" value="UniProtKB-UniRule"/>
</dbReference>
<evidence type="ECO:0000259" key="14">
    <source>
        <dbReference type="Pfam" id="PF08245"/>
    </source>
</evidence>
<dbReference type="HAMAP" id="MF_02019">
    <property type="entry name" value="MurF"/>
    <property type="match status" value="1"/>
</dbReference>
<evidence type="ECO:0000256" key="10">
    <source>
        <dbReference type="HAMAP-Rule" id="MF_02019"/>
    </source>
</evidence>
<organism evidence="15 16">
    <name type="scientific">Teredinibacter turnerae (strain ATCC 39867 / T7901)</name>
    <dbReference type="NCBI Taxonomy" id="377629"/>
    <lineage>
        <taxon>Bacteria</taxon>
        <taxon>Pseudomonadati</taxon>
        <taxon>Pseudomonadota</taxon>
        <taxon>Gammaproteobacteria</taxon>
        <taxon>Cellvibrionales</taxon>
        <taxon>Cellvibrionaceae</taxon>
        <taxon>Teredinibacter</taxon>
    </lineage>
</organism>
<keyword evidence="16" id="KW-1185">Reference proteome</keyword>
<keyword evidence="3 10" id="KW-0132">Cell division</keyword>
<dbReference type="RefSeq" id="WP_015817079.1">
    <property type="nucleotide sequence ID" value="NC_012997.1"/>
</dbReference>
<dbReference type="Pfam" id="PF08245">
    <property type="entry name" value="Mur_ligase_M"/>
    <property type="match status" value="1"/>
</dbReference>
<dbReference type="InterPro" id="IPR036565">
    <property type="entry name" value="Mur-like_cat_sf"/>
</dbReference>
<dbReference type="SUPFAM" id="SSF63418">
    <property type="entry name" value="MurE/MurF N-terminal domain"/>
    <property type="match status" value="1"/>
</dbReference>
<sequence length="458" mass="48442">MKLSQLKLDSAKTLVGGDAEFFCVSTDTRSLQPGDLFVALRGEHFDGHAYIAQAIEKGACAVVVDTVQAEIAVPQWVVKDTVRALGFIAANKRAEFEGAVVGLTGSSGKTSVKGMLEAVCRQAGPTVATAGNLNNHIGVPQTLMRLEQQAFAIVEAGTSGFGEIAYLTSLIQPEVALVNNVMPAHMAGFGSLDAIAQEKGDIYGGSNLRCAVINLDDNYAQEFLARNGGITTIGFTASPIQYEKNSGVDTLIYGECLTPDGMGCYSFDLVLEGNRFPVNLQVPGKHSVNNALAAASCAVALGVAHELIAKGVSQFQGVAGRMQRVSTKCCHTLINDTYNANPGSMRAAANYLAHAKHSVMVVGDMGELGSDELAQHFDLGRYAKSQKIKNLFAVGELSKQTVAGFGEGATWFEDKVALASALQQQDLSDAVVLVKGSRSAKMEEVIELLVKNDEVSQC</sequence>
<evidence type="ECO:0000256" key="4">
    <source>
        <dbReference type="ARBA" id="ARBA00022741"/>
    </source>
</evidence>
<dbReference type="GO" id="GO:0051301">
    <property type="term" value="P:cell division"/>
    <property type="evidence" value="ECO:0007669"/>
    <property type="project" value="UniProtKB-KW"/>
</dbReference>
<dbReference type="SUPFAM" id="SSF53244">
    <property type="entry name" value="MurD-like peptide ligases, peptide-binding domain"/>
    <property type="match status" value="1"/>
</dbReference>
<dbReference type="InterPro" id="IPR051046">
    <property type="entry name" value="MurCDEF_CellWall_CoF430Synth"/>
</dbReference>
<dbReference type="Pfam" id="PF02875">
    <property type="entry name" value="Mur_ligase_C"/>
    <property type="match status" value="1"/>
</dbReference>
<dbReference type="InterPro" id="IPR004101">
    <property type="entry name" value="Mur_ligase_C"/>
</dbReference>
<comment type="subcellular location">
    <subcellularLocation>
        <location evidence="10 11">Cytoplasm</location>
    </subcellularLocation>
</comment>
<keyword evidence="5 10" id="KW-0067">ATP-binding</keyword>
<dbReference type="InterPro" id="IPR013221">
    <property type="entry name" value="Mur_ligase_cen"/>
</dbReference>
<dbReference type="Gene3D" id="3.90.190.20">
    <property type="entry name" value="Mur ligase, C-terminal domain"/>
    <property type="match status" value="1"/>
</dbReference>
<dbReference type="Pfam" id="PF01225">
    <property type="entry name" value="Mur_ligase"/>
    <property type="match status" value="1"/>
</dbReference>
<evidence type="ECO:0000256" key="6">
    <source>
        <dbReference type="ARBA" id="ARBA00022960"/>
    </source>
</evidence>
<keyword evidence="9 10" id="KW-0961">Cell wall biogenesis/degradation</keyword>
<dbReference type="Gene3D" id="3.40.1390.10">
    <property type="entry name" value="MurE/MurF, N-terminal domain"/>
    <property type="match status" value="1"/>
</dbReference>